<reference evidence="1" key="1">
    <citation type="submission" date="2023-04" db="EMBL/GenBank/DDBJ databases">
        <title>Candida boidinii NBRC 1967.</title>
        <authorList>
            <person name="Ichikawa N."/>
            <person name="Sato H."/>
            <person name="Tonouchi N."/>
        </authorList>
    </citation>
    <scope>NUCLEOTIDE SEQUENCE</scope>
    <source>
        <strain evidence="1">NBRC 1967</strain>
    </source>
</reference>
<evidence type="ECO:0000313" key="2">
    <source>
        <dbReference type="Proteomes" id="UP001165101"/>
    </source>
</evidence>
<dbReference type="Proteomes" id="UP001165101">
    <property type="component" value="Unassembled WGS sequence"/>
</dbReference>
<keyword evidence="2" id="KW-1185">Reference proteome</keyword>
<comment type="caution">
    <text evidence="1">The sequence shown here is derived from an EMBL/GenBank/DDBJ whole genome shotgun (WGS) entry which is preliminary data.</text>
</comment>
<evidence type="ECO:0000313" key="1">
    <source>
        <dbReference type="EMBL" id="GME94475.1"/>
    </source>
</evidence>
<protein>
    <submittedName>
        <fullName evidence="1">Unnamed protein product</fullName>
    </submittedName>
</protein>
<sequence>MDKIRGIKEKLLAYERFLDENPQYMDNVILILICLQNKNESSDDDYESSIWSIINRINSKTKNISTDKPVVLLNQDLEFEQYLALLSEADCFIVSTLREGMNLTSHEFVVASGEKHSPLILSEFTGSAQVLSKGGPLMINPYNAKQVACTIKQALEMSPEEKLERWNKMIKLINEHDSTNWVKNCLNSIDNAWIQEQKFQSFNLNSLNQKKFNEKYFMGNDNGIINKDSKRLIILNLGTLTSNVNIQGSSISPVQKQYIDKVLRDLTNDPQNIIYIISYLKRVDLTRKYKRIPELGLISENGGYIKLADSNRWISVVDVNELQWMPQIINLMTNLTERLNGSTIEIEECTIRFHTEQVFDMDPEHKRALVGDLITHINDLYSRENVHATLVNGIVIVQESNLAIRSLSFVISSHNNDKLFNGPIKLLPSSSSCSPLTQPNEEIIPTNSIDSTVEDSLSGRSNSTNSIAGGHNTISSFTNSNRIGLVMYAGGDSPVDEDIYSFCNEKFKNGEIDDVLTIKANNSVIKKNNDITNSSSLAGNKINGVNQLFTLLSSANSDISL</sequence>
<dbReference type="EMBL" id="BSXV01001965">
    <property type="protein sequence ID" value="GME94475.1"/>
    <property type="molecule type" value="Genomic_DNA"/>
</dbReference>
<proteinExistence type="predicted"/>
<accession>A0ACB5TT97</accession>
<name>A0ACB5TT97_CANBO</name>
<gene>
    <name evidence="1" type="ORF">Cboi01_000353000</name>
</gene>
<organism evidence="1 2">
    <name type="scientific">Candida boidinii</name>
    <name type="common">Yeast</name>
    <dbReference type="NCBI Taxonomy" id="5477"/>
    <lineage>
        <taxon>Eukaryota</taxon>
        <taxon>Fungi</taxon>
        <taxon>Dikarya</taxon>
        <taxon>Ascomycota</taxon>
        <taxon>Saccharomycotina</taxon>
        <taxon>Pichiomycetes</taxon>
        <taxon>Pichiales</taxon>
        <taxon>Pichiaceae</taxon>
        <taxon>Ogataea</taxon>
        <taxon>Ogataea/Candida clade</taxon>
    </lineage>
</organism>